<evidence type="ECO:0000313" key="2">
    <source>
        <dbReference type="Proteomes" id="UP000639338"/>
    </source>
</evidence>
<organism evidence="1 2">
    <name type="scientific">Aphidius gifuensis</name>
    <name type="common">Parasitoid wasp</name>
    <dbReference type="NCBI Taxonomy" id="684658"/>
    <lineage>
        <taxon>Eukaryota</taxon>
        <taxon>Metazoa</taxon>
        <taxon>Ecdysozoa</taxon>
        <taxon>Arthropoda</taxon>
        <taxon>Hexapoda</taxon>
        <taxon>Insecta</taxon>
        <taxon>Pterygota</taxon>
        <taxon>Neoptera</taxon>
        <taxon>Endopterygota</taxon>
        <taxon>Hymenoptera</taxon>
        <taxon>Apocrita</taxon>
        <taxon>Ichneumonoidea</taxon>
        <taxon>Braconidae</taxon>
        <taxon>Aphidiinae</taxon>
        <taxon>Aphidius</taxon>
    </lineage>
</organism>
<reference evidence="1 2" key="1">
    <citation type="submission" date="2020-08" db="EMBL/GenBank/DDBJ databases">
        <title>Aphidius gifuensis genome sequencing and assembly.</title>
        <authorList>
            <person name="Du Z."/>
        </authorList>
    </citation>
    <scope>NUCLEOTIDE SEQUENCE [LARGE SCALE GENOMIC DNA]</scope>
    <source>
        <strain evidence="1">YNYX2018</strain>
        <tissue evidence="1">Adults</tissue>
    </source>
</reference>
<dbReference type="AlphaFoldDB" id="A0A834XMC5"/>
<feature type="non-terminal residue" evidence="1">
    <location>
        <position position="1"/>
    </location>
</feature>
<evidence type="ECO:0000313" key="1">
    <source>
        <dbReference type="EMBL" id="KAF7987939.1"/>
    </source>
</evidence>
<keyword evidence="2" id="KW-1185">Reference proteome</keyword>
<gene>
    <name evidence="1" type="ORF">HCN44_003802</name>
</gene>
<accession>A0A834XMC5</accession>
<protein>
    <recommendedName>
        <fullName evidence="3">MULE transposase domain-containing protein</fullName>
    </recommendedName>
</protein>
<evidence type="ECO:0008006" key="3">
    <source>
        <dbReference type="Google" id="ProtNLM"/>
    </source>
</evidence>
<comment type="caution">
    <text evidence="1">The sequence shown here is derived from an EMBL/GenBank/DDBJ whole genome shotgun (WGS) entry which is preliminary data.</text>
</comment>
<proteinExistence type="predicted"/>
<sequence length="304" mass="35379">HEKAALLMKPKQVQNIIYAAKKNYHISAKESLEQQAETIKQHPKFNEYFRICMHPENQQEGTILFFAHKSALNRLNNAKELFFDGNFKIVPTHPQSMQTWNILMREHGAENTETSLVGFAWCTNANHGTYCRILNYLKEQAPRLESNLETIHTDFEQAAILAFHYVFPYVRIIGCWFHFSQAITNHWDDCELIEKLTKEQIELEIVPKRAPREILYLCRNIPLLPPEKIEIGLKILSNLIDKYIVSWPALGSFRDYVIHQWAGKAHLLSCFGNSTRTNNNSETFNRSLLRRIGGKNPILMNFSH</sequence>
<dbReference type="Proteomes" id="UP000639338">
    <property type="component" value="Unassembled WGS sequence"/>
</dbReference>
<dbReference type="OrthoDB" id="7551987at2759"/>
<name>A0A834XMC5_APHGI</name>
<dbReference type="EMBL" id="JACMRX010000006">
    <property type="protein sequence ID" value="KAF7987939.1"/>
    <property type="molecule type" value="Genomic_DNA"/>
</dbReference>